<evidence type="ECO:0000313" key="3">
    <source>
        <dbReference type="EMBL" id="MEE1868842.1"/>
    </source>
</evidence>
<accession>A0AB35WZV9</accession>
<protein>
    <submittedName>
        <fullName evidence="3">Uncharacterized protein</fullName>
    </submittedName>
</protein>
<dbReference type="Proteomes" id="UP001307839">
    <property type="component" value="Unassembled WGS sequence"/>
</dbReference>
<evidence type="ECO:0000256" key="1">
    <source>
        <dbReference type="SAM" id="Coils"/>
    </source>
</evidence>
<dbReference type="RefSeq" id="WP_236042975.1">
    <property type="nucleotide sequence ID" value="NZ_JAZDCU010000013.1"/>
</dbReference>
<keyword evidence="2" id="KW-0812">Transmembrane</keyword>
<sequence>MNEWIAAGALGLIGVILLVLLLQYLRLRVIWQGLSNCREALRWARIWESENRELKRSLRAEQKRRVELEEALSDLQDSTV</sequence>
<keyword evidence="4" id="KW-1185">Reference proteome</keyword>
<comment type="caution">
    <text evidence="3">The sequence shown here is derived from an EMBL/GenBank/DDBJ whole genome shotgun (WGS) entry which is preliminary data.</text>
</comment>
<keyword evidence="2" id="KW-0472">Membrane</keyword>
<evidence type="ECO:0000313" key="4">
    <source>
        <dbReference type="Proteomes" id="UP001307839"/>
    </source>
</evidence>
<feature type="coiled-coil region" evidence="1">
    <location>
        <begin position="44"/>
        <end position="78"/>
    </location>
</feature>
<evidence type="ECO:0000256" key="2">
    <source>
        <dbReference type="SAM" id="Phobius"/>
    </source>
</evidence>
<keyword evidence="2" id="KW-1133">Transmembrane helix</keyword>
<name>A0AB35WZV9_9PSED</name>
<feature type="transmembrane region" description="Helical" evidence="2">
    <location>
        <begin position="6"/>
        <end position="25"/>
    </location>
</feature>
<reference evidence="3 4" key="1">
    <citation type="submission" date="2024-01" db="EMBL/GenBank/DDBJ databases">
        <title>Unpublished Manusciprt.</title>
        <authorList>
            <person name="Duman M."/>
            <person name="Valdes E.G."/>
            <person name="Ajmi N."/>
            <person name="Altun S."/>
            <person name="Saticioglu I.B."/>
        </authorList>
    </citation>
    <scope>NUCLEOTIDE SEQUENCE [LARGE SCALE GENOMIC DNA]</scope>
    <source>
        <strain evidence="3 4">120P</strain>
    </source>
</reference>
<gene>
    <name evidence="3" type="ORF">V0R53_20870</name>
</gene>
<proteinExistence type="predicted"/>
<dbReference type="AlphaFoldDB" id="A0AB35WZV9"/>
<keyword evidence="1" id="KW-0175">Coiled coil</keyword>
<organism evidence="3 4">
    <name type="scientific">Pseudomonas auratipiscis</name>
    <dbReference type="NCBI Taxonomy" id="3115853"/>
    <lineage>
        <taxon>Bacteria</taxon>
        <taxon>Pseudomonadati</taxon>
        <taxon>Pseudomonadota</taxon>
        <taxon>Gammaproteobacteria</taxon>
        <taxon>Pseudomonadales</taxon>
        <taxon>Pseudomonadaceae</taxon>
        <taxon>Pseudomonas</taxon>
    </lineage>
</organism>
<dbReference type="EMBL" id="JAZDQP010000016">
    <property type="protein sequence ID" value="MEE1868842.1"/>
    <property type="molecule type" value="Genomic_DNA"/>
</dbReference>